<evidence type="ECO:0000256" key="5">
    <source>
        <dbReference type="SAM" id="MobiDB-lite"/>
    </source>
</evidence>
<reference evidence="8" key="1">
    <citation type="submission" date="2016-10" db="EMBL/GenBank/DDBJ databases">
        <authorList>
            <person name="Varghese N."/>
            <person name="Submissions S."/>
        </authorList>
    </citation>
    <scope>NUCLEOTIDE SEQUENCE [LARGE SCALE GENOMIC DNA]</scope>
    <source>
        <strain evidence="8">DSM 26471</strain>
    </source>
</reference>
<evidence type="ECO:0000256" key="1">
    <source>
        <dbReference type="ARBA" id="ARBA00005417"/>
    </source>
</evidence>
<accession>A0A1I3U113</accession>
<dbReference type="PANTHER" id="PTHR42788:SF13">
    <property type="entry name" value="ALIPHATIC SULFONATES IMPORT ATP-BINDING PROTEIN SSUB"/>
    <property type="match status" value="1"/>
</dbReference>
<name>A0A1I3U113_9RHOB</name>
<proteinExistence type="inferred from homology"/>
<dbReference type="SMART" id="SM00382">
    <property type="entry name" value="AAA"/>
    <property type="match status" value="1"/>
</dbReference>
<dbReference type="InterPro" id="IPR050166">
    <property type="entry name" value="ABC_transporter_ATP-bind"/>
</dbReference>
<evidence type="ECO:0000313" key="7">
    <source>
        <dbReference type="EMBL" id="SFJ75596.1"/>
    </source>
</evidence>
<feature type="compositionally biased region" description="Basic and acidic residues" evidence="5">
    <location>
        <begin position="16"/>
        <end position="29"/>
    </location>
</feature>
<dbReference type="SUPFAM" id="SSF52540">
    <property type="entry name" value="P-loop containing nucleoside triphosphate hydrolases"/>
    <property type="match status" value="1"/>
</dbReference>
<dbReference type="STRING" id="588602.SAMN04487991_2929"/>
<dbReference type="InterPro" id="IPR003439">
    <property type="entry name" value="ABC_transporter-like_ATP-bd"/>
</dbReference>
<dbReference type="GO" id="GO:0016887">
    <property type="term" value="F:ATP hydrolysis activity"/>
    <property type="evidence" value="ECO:0007669"/>
    <property type="project" value="InterPro"/>
</dbReference>
<dbReference type="CDD" id="cd03293">
    <property type="entry name" value="ABC_NrtD_SsuB_transporters"/>
    <property type="match status" value="1"/>
</dbReference>
<comment type="similarity">
    <text evidence="1">Belongs to the ABC transporter superfamily.</text>
</comment>
<dbReference type="Proteomes" id="UP000199630">
    <property type="component" value="Unassembled WGS sequence"/>
</dbReference>
<evidence type="ECO:0000259" key="6">
    <source>
        <dbReference type="PROSITE" id="PS50893"/>
    </source>
</evidence>
<evidence type="ECO:0000313" key="8">
    <source>
        <dbReference type="Proteomes" id="UP000199630"/>
    </source>
</evidence>
<sequence length="307" mass="33870">MSLDKTERFVQFDNFNPEREEMSVTRMKDQTPSPTPHNGAAPRVLSGAHVAVKGLSHSYRKADGHVLENIDFEIHQGEVIALLGRSGCGKSTLLHMLAGLTHPSEGEVVINGNVIEHPSPKWVMMFQAPSLYPWMSVAQNAGLGLKFTRRSHEIGKRVPEVLELVDLAAFATRNAQELSGGQQQRVALARSLAPRPEMLLLDEPFSALDAFTRRALQQDVRKIAKDLGLTLVIVSHDVGEAVRMADRVLVLQANPGRIAEDIEIPLSDEDRSGGSEAFSREHARLMSIYSRVADQDDAPVENDFTQL</sequence>
<dbReference type="Gene3D" id="3.40.50.300">
    <property type="entry name" value="P-loop containing nucleotide triphosphate hydrolases"/>
    <property type="match status" value="1"/>
</dbReference>
<dbReference type="PANTHER" id="PTHR42788">
    <property type="entry name" value="TAURINE IMPORT ATP-BINDING PROTEIN-RELATED"/>
    <property type="match status" value="1"/>
</dbReference>
<dbReference type="AlphaFoldDB" id="A0A1I3U113"/>
<protein>
    <submittedName>
        <fullName evidence="7">NitT/TauT family transport system ATP-binding protein</fullName>
    </submittedName>
</protein>
<organism evidence="7 8">
    <name type="scientific">Celeribacter neptunius</name>
    <dbReference type="NCBI Taxonomy" id="588602"/>
    <lineage>
        <taxon>Bacteria</taxon>
        <taxon>Pseudomonadati</taxon>
        <taxon>Pseudomonadota</taxon>
        <taxon>Alphaproteobacteria</taxon>
        <taxon>Rhodobacterales</taxon>
        <taxon>Roseobacteraceae</taxon>
        <taxon>Celeribacter</taxon>
    </lineage>
</organism>
<dbReference type="Pfam" id="PF00005">
    <property type="entry name" value="ABC_tran"/>
    <property type="match status" value="1"/>
</dbReference>
<dbReference type="InterPro" id="IPR027417">
    <property type="entry name" value="P-loop_NTPase"/>
</dbReference>
<gene>
    <name evidence="7" type="ORF">SAMN04487991_2929</name>
</gene>
<dbReference type="InterPro" id="IPR003593">
    <property type="entry name" value="AAA+_ATPase"/>
</dbReference>
<feature type="region of interest" description="Disordered" evidence="5">
    <location>
        <begin position="16"/>
        <end position="42"/>
    </location>
</feature>
<keyword evidence="3" id="KW-0547">Nucleotide-binding</keyword>
<evidence type="ECO:0000256" key="2">
    <source>
        <dbReference type="ARBA" id="ARBA00022448"/>
    </source>
</evidence>
<keyword evidence="8" id="KW-1185">Reference proteome</keyword>
<keyword evidence="4 7" id="KW-0067">ATP-binding</keyword>
<dbReference type="PROSITE" id="PS50893">
    <property type="entry name" value="ABC_TRANSPORTER_2"/>
    <property type="match status" value="1"/>
</dbReference>
<dbReference type="PROSITE" id="PS00211">
    <property type="entry name" value="ABC_TRANSPORTER_1"/>
    <property type="match status" value="1"/>
</dbReference>
<keyword evidence="2" id="KW-0813">Transport</keyword>
<evidence type="ECO:0000256" key="3">
    <source>
        <dbReference type="ARBA" id="ARBA00022741"/>
    </source>
</evidence>
<evidence type="ECO:0000256" key="4">
    <source>
        <dbReference type="ARBA" id="ARBA00022840"/>
    </source>
</evidence>
<feature type="domain" description="ABC transporter" evidence="6">
    <location>
        <begin position="50"/>
        <end position="278"/>
    </location>
</feature>
<dbReference type="InterPro" id="IPR017871">
    <property type="entry name" value="ABC_transporter-like_CS"/>
</dbReference>
<dbReference type="EMBL" id="FORH01000005">
    <property type="protein sequence ID" value="SFJ75596.1"/>
    <property type="molecule type" value="Genomic_DNA"/>
</dbReference>
<dbReference type="GO" id="GO:0005524">
    <property type="term" value="F:ATP binding"/>
    <property type="evidence" value="ECO:0007669"/>
    <property type="project" value="UniProtKB-KW"/>
</dbReference>